<evidence type="ECO:0000313" key="1">
    <source>
        <dbReference type="EMBL" id="CEN45397.1"/>
    </source>
</evidence>
<organism evidence="1 2">
    <name type="scientific">Capnocytophaga canis</name>
    <dbReference type="NCBI Taxonomy" id="1848903"/>
    <lineage>
        <taxon>Bacteria</taxon>
        <taxon>Pseudomonadati</taxon>
        <taxon>Bacteroidota</taxon>
        <taxon>Flavobacteriia</taxon>
        <taxon>Flavobacteriales</taxon>
        <taxon>Flavobacteriaceae</taxon>
        <taxon>Capnocytophaga</taxon>
    </lineage>
</organism>
<sequence>MKNIHLTIFLHLFNSQALDIFDKKNGYINKDETDHFSTPVKTKNHIHYQIDVVVNFRCL</sequence>
<dbReference type="AlphaFoldDB" id="A0A0B7I1F0"/>
<reference evidence="1 2" key="1">
    <citation type="submission" date="2015-01" db="EMBL/GenBank/DDBJ databases">
        <authorList>
            <person name="MANFREDI Pablo"/>
        </authorList>
    </citation>
    <scope>NUCLEOTIDE SEQUENCE [LARGE SCALE GENOMIC DNA]</scope>
    <source>
        <strain evidence="1 2">CcD38</strain>
    </source>
</reference>
<dbReference type="EMBL" id="CDOI01000134">
    <property type="protein sequence ID" value="CEN45397.1"/>
    <property type="molecule type" value="Genomic_DNA"/>
</dbReference>
<name>A0A0B7I1F0_9FLAO</name>
<keyword evidence="2" id="KW-1185">Reference proteome</keyword>
<dbReference type="Proteomes" id="UP000045051">
    <property type="component" value="Unassembled WGS sequence"/>
</dbReference>
<evidence type="ECO:0000313" key="2">
    <source>
        <dbReference type="Proteomes" id="UP000045051"/>
    </source>
</evidence>
<accession>A0A0B7I1F0</accession>
<proteinExistence type="predicted"/>
<protein>
    <submittedName>
        <fullName evidence="1">Uncharacterized protein</fullName>
    </submittedName>
</protein>
<gene>
    <name evidence="1" type="ORF">CCAND38_240022</name>
</gene>